<sequence length="448" mass="48575">MTAHHTSGPADWIYRLAPGRGDAPGTPASSAQSITEATDRLGPQPVAWAIAVGDELARVIIHEVPELGGGPSPYETLRMGTEAATLYALLLLADPAADQVVVPEESLLGDREFARRRLGLDKVLRGIRVSHAALTNALMAACQEIVPLPERAEQFRRVSELLFGFVDEFSSRMTAEYLAEHDRWLTSGAAAREETVRLILGGQPVRQEAASELLAYRLEGRHLAVIAWCDSPTAYAAGDLQRAAAELLHRRGCTSTLVIPTGRTTVWAWGEPHAAPPTGTPGELPYREGIRFACGSVRHGLPGFRQSHEDAQHTVRVMQLNPGSTGSVVDYPDVGLAALVSADLPALRRFVSDELGALAADSRHAGQLRRTLRLYLRNERSLTVAAAQLHVARNTVTYRVKRAQELLGHDLTDRLPELMTALEAAQTLGPAVLRPEEDDSHDGASRRS</sequence>
<dbReference type="InterPro" id="IPR042070">
    <property type="entry name" value="PucR_C-HTH_sf"/>
</dbReference>
<evidence type="ECO:0000256" key="2">
    <source>
        <dbReference type="SAM" id="MobiDB-lite"/>
    </source>
</evidence>
<name>A0ABV9G0S0_9ACTN</name>
<dbReference type="RefSeq" id="WP_381192519.1">
    <property type="nucleotide sequence ID" value="NZ_JBHSFE010000007.1"/>
</dbReference>
<dbReference type="Proteomes" id="UP001595993">
    <property type="component" value="Unassembled WGS sequence"/>
</dbReference>
<protein>
    <submittedName>
        <fullName evidence="6">PucR family transcriptional regulator</fullName>
    </submittedName>
</protein>
<dbReference type="InterPro" id="IPR041522">
    <property type="entry name" value="CdaR_GGDEF"/>
</dbReference>
<feature type="domain" description="PucR C-terminal helix-turn-helix" evidence="3">
    <location>
        <begin position="368"/>
        <end position="416"/>
    </location>
</feature>
<dbReference type="InterPro" id="IPR025736">
    <property type="entry name" value="PucR_C-HTH_dom"/>
</dbReference>
<accession>A0ABV9G0S0</accession>
<dbReference type="Pfam" id="PF13556">
    <property type="entry name" value="HTH_30"/>
    <property type="match status" value="1"/>
</dbReference>
<evidence type="ECO:0000313" key="6">
    <source>
        <dbReference type="EMBL" id="MFC4607502.1"/>
    </source>
</evidence>
<dbReference type="Gene3D" id="1.10.10.2840">
    <property type="entry name" value="PucR C-terminal helix-turn-helix domain"/>
    <property type="match status" value="1"/>
</dbReference>
<evidence type="ECO:0000259" key="3">
    <source>
        <dbReference type="Pfam" id="PF13556"/>
    </source>
</evidence>
<reference evidence="7" key="1">
    <citation type="journal article" date="2019" name="Int. J. Syst. Evol. Microbiol.">
        <title>The Global Catalogue of Microorganisms (GCM) 10K type strain sequencing project: providing services to taxonomists for standard genome sequencing and annotation.</title>
        <authorList>
            <consortium name="The Broad Institute Genomics Platform"/>
            <consortium name="The Broad Institute Genome Sequencing Center for Infectious Disease"/>
            <person name="Wu L."/>
            <person name="Ma J."/>
        </authorList>
    </citation>
    <scope>NUCLEOTIDE SEQUENCE [LARGE SCALE GENOMIC DNA]</scope>
    <source>
        <strain evidence="7">CGMCC 4.7139</strain>
    </source>
</reference>
<feature type="domain" description="RsbT co-antagonist protein RsbRD N-terminal" evidence="4">
    <location>
        <begin position="52"/>
        <end position="192"/>
    </location>
</feature>
<dbReference type="EMBL" id="JBHSFE010000007">
    <property type="protein sequence ID" value="MFC4607502.1"/>
    <property type="molecule type" value="Genomic_DNA"/>
</dbReference>
<gene>
    <name evidence="6" type="ORF">ACFO9E_06690</name>
</gene>
<dbReference type="InterPro" id="IPR025751">
    <property type="entry name" value="RsbRD_N_dom"/>
</dbReference>
<dbReference type="Pfam" id="PF14361">
    <property type="entry name" value="RsbRD_N"/>
    <property type="match status" value="1"/>
</dbReference>
<evidence type="ECO:0000259" key="5">
    <source>
        <dbReference type="Pfam" id="PF17853"/>
    </source>
</evidence>
<dbReference type="PANTHER" id="PTHR33744">
    <property type="entry name" value="CARBOHYDRATE DIACID REGULATOR"/>
    <property type="match status" value="1"/>
</dbReference>
<comment type="caution">
    <text evidence="6">The sequence shown here is derived from an EMBL/GenBank/DDBJ whole genome shotgun (WGS) entry which is preliminary data.</text>
</comment>
<feature type="domain" description="CdaR GGDEF-like" evidence="5">
    <location>
        <begin position="208"/>
        <end position="317"/>
    </location>
</feature>
<evidence type="ECO:0000256" key="1">
    <source>
        <dbReference type="ARBA" id="ARBA00006754"/>
    </source>
</evidence>
<comment type="similarity">
    <text evidence="1">Belongs to the CdaR family.</text>
</comment>
<organism evidence="6 7">
    <name type="scientific">Streptomyces maoxianensis</name>
    <dbReference type="NCBI Taxonomy" id="1459942"/>
    <lineage>
        <taxon>Bacteria</taxon>
        <taxon>Bacillati</taxon>
        <taxon>Actinomycetota</taxon>
        <taxon>Actinomycetes</taxon>
        <taxon>Kitasatosporales</taxon>
        <taxon>Streptomycetaceae</taxon>
        <taxon>Streptomyces</taxon>
    </lineage>
</organism>
<proteinExistence type="inferred from homology"/>
<keyword evidence="7" id="KW-1185">Reference proteome</keyword>
<dbReference type="Pfam" id="PF17853">
    <property type="entry name" value="GGDEF_2"/>
    <property type="match status" value="1"/>
</dbReference>
<feature type="region of interest" description="Disordered" evidence="2">
    <location>
        <begin position="1"/>
        <end position="32"/>
    </location>
</feature>
<dbReference type="PANTHER" id="PTHR33744:SF1">
    <property type="entry name" value="DNA-BINDING TRANSCRIPTIONAL ACTIVATOR ADER"/>
    <property type="match status" value="1"/>
</dbReference>
<evidence type="ECO:0000259" key="4">
    <source>
        <dbReference type="Pfam" id="PF14361"/>
    </source>
</evidence>
<feature type="region of interest" description="Disordered" evidence="2">
    <location>
        <begin position="429"/>
        <end position="448"/>
    </location>
</feature>
<dbReference type="InterPro" id="IPR051448">
    <property type="entry name" value="CdaR-like_regulators"/>
</dbReference>
<evidence type="ECO:0000313" key="7">
    <source>
        <dbReference type="Proteomes" id="UP001595993"/>
    </source>
</evidence>